<dbReference type="EMBL" id="CAJNNV010001651">
    <property type="protein sequence ID" value="CAE8585482.1"/>
    <property type="molecule type" value="Genomic_DNA"/>
</dbReference>
<dbReference type="OrthoDB" id="412809at2759"/>
<sequence>MFFSEVHKQSLGQWSPNGKYLAAAAQNRILIRNAESLKLVQVYVCLDKVERVEWSPDSEFLLTELGRQGIVQVWSLKESEWTCRIDEGLGGVAHARWGLTSKHVLISSDFQLYLSVWALEDQSIAVQIRHPKFANSGLAFSHNGRWLAMLRRCDCQDRLSLYSCEENFARLADVPLAGVLPPGYRAFRVRAVSHARYASSRMGDAPTCCYCYLLTSLQHGSLTSHMPQRGALSPGLCRPGLGSGRRRHHDLGTAWPHIALRLVLSFRRPAG</sequence>
<dbReference type="InterPro" id="IPR015943">
    <property type="entry name" value="WD40/YVTN_repeat-like_dom_sf"/>
</dbReference>
<dbReference type="AlphaFoldDB" id="A0A813DAJ0"/>
<dbReference type="PANTHER" id="PTHR16220">
    <property type="entry name" value="WD REPEAT PROTEIN 8-RELATED"/>
    <property type="match status" value="1"/>
</dbReference>
<evidence type="ECO:0008006" key="3">
    <source>
        <dbReference type="Google" id="ProtNLM"/>
    </source>
</evidence>
<gene>
    <name evidence="1" type="ORF">PGLA1383_LOCUS4389</name>
</gene>
<evidence type="ECO:0000313" key="1">
    <source>
        <dbReference type="EMBL" id="CAE8585482.1"/>
    </source>
</evidence>
<dbReference type="SUPFAM" id="SSF50960">
    <property type="entry name" value="TolB, C-terminal domain"/>
    <property type="match status" value="1"/>
</dbReference>
<comment type="caution">
    <text evidence="1">The sequence shown here is derived from an EMBL/GenBank/DDBJ whole genome shotgun (WGS) entry which is preliminary data.</text>
</comment>
<reference evidence="1" key="1">
    <citation type="submission" date="2021-02" db="EMBL/GenBank/DDBJ databases">
        <authorList>
            <person name="Dougan E. K."/>
            <person name="Rhodes N."/>
            <person name="Thang M."/>
            <person name="Chan C."/>
        </authorList>
    </citation>
    <scope>NUCLEOTIDE SEQUENCE</scope>
</reference>
<organism evidence="1 2">
    <name type="scientific">Polarella glacialis</name>
    <name type="common">Dinoflagellate</name>
    <dbReference type="NCBI Taxonomy" id="89957"/>
    <lineage>
        <taxon>Eukaryota</taxon>
        <taxon>Sar</taxon>
        <taxon>Alveolata</taxon>
        <taxon>Dinophyceae</taxon>
        <taxon>Suessiales</taxon>
        <taxon>Suessiaceae</taxon>
        <taxon>Polarella</taxon>
    </lineage>
</organism>
<evidence type="ECO:0000313" key="2">
    <source>
        <dbReference type="Proteomes" id="UP000654075"/>
    </source>
</evidence>
<keyword evidence="2" id="KW-1185">Reference proteome</keyword>
<dbReference type="GO" id="GO:0005815">
    <property type="term" value="C:microtubule organizing center"/>
    <property type="evidence" value="ECO:0007669"/>
    <property type="project" value="TreeGrafter"/>
</dbReference>
<dbReference type="GO" id="GO:1990811">
    <property type="term" value="C:MWP complex"/>
    <property type="evidence" value="ECO:0007669"/>
    <property type="project" value="TreeGrafter"/>
</dbReference>
<dbReference type="Proteomes" id="UP000654075">
    <property type="component" value="Unassembled WGS sequence"/>
</dbReference>
<dbReference type="Gene3D" id="2.130.10.10">
    <property type="entry name" value="YVTN repeat-like/Quinoprotein amine dehydrogenase"/>
    <property type="match status" value="1"/>
</dbReference>
<dbReference type="InterPro" id="IPR052778">
    <property type="entry name" value="Centrosome-WD_assoc"/>
</dbReference>
<accession>A0A813DAJ0</accession>
<proteinExistence type="predicted"/>
<protein>
    <recommendedName>
        <fullName evidence="3">WD repeat-containing protein WRAP73</fullName>
    </recommendedName>
</protein>
<dbReference type="PANTHER" id="PTHR16220:SF0">
    <property type="entry name" value="WD REPEAT-CONTAINING PROTEIN WRAP73"/>
    <property type="match status" value="1"/>
</dbReference>
<name>A0A813DAJ0_POLGL</name>